<dbReference type="Proteomes" id="UP001232148">
    <property type="component" value="Unassembled WGS sequence"/>
</dbReference>
<gene>
    <name evidence="1" type="ORF">LX32DRAFT_638108</name>
</gene>
<reference evidence="1" key="1">
    <citation type="submission" date="2021-06" db="EMBL/GenBank/DDBJ databases">
        <title>Comparative genomics, transcriptomics and evolutionary studies reveal genomic signatures of adaptation to plant cell wall in hemibiotrophic fungi.</title>
        <authorList>
            <consortium name="DOE Joint Genome Institute"/>
            <person name="Baroncelli R."/>
            <person name="Diaz J.F."/>
            <person name="Benocci T."/>
            <person name="Peng M."/>
            <person name="Battaglia E."/>
            <person name="Haridas S."/>
            <person name="Andreopoulos W."/>
            <person name="Labutti K."/>
            <person name="Pangilinan J."/>
            <person name="Floch G.L."/>
            <person name="Makela M.R."/>
            <person name="Henrissat B."/>
            <person name="Grigoriev I.V."/>
            <person name="Crouch J.A."/>
            <person name="De Vries R.P."/>
            <person name="Sukno S.A."/>
            <person name="Thon M.R."/>
        </authorList>
    </citation>
    <scope>NUCLEOTIDE SEQUENCE</scope>
    <source>
        <strain evidence="1">MAFF235873</strain>
    </source>
</reference>
<comment type="caution">
    <text evidence="1">The sequence shown here is derived from an EMBL/GenBank/DDBJ whole genome shotgun (WGS) entry which is preliminary data.</text>
</comment>
<proteinExistence type="predicted"/>
<protein>
    <submittedName>
        <fullName evidence="1">Uncharacterized protein</fullName>
    </submittedName>
</protein>
<dbReference type="EMBL" id="MU842850">
    <property type="protein sequence ID" value="KAK2030565.1"/>
    <property type="molecule type" value="Genomic_DNA"/>
</dbReference>
<organism evidence="1 2">
    <name type="scientific">Colletotrichum zoysiae</name>
    <dbReference type="NCBI Taxonomy" id="1216348"/>
    <lineage>
        <taxon>Eukaryota</taxon>
        <taxon>Fungi</taxon>
        <taxon>Dikarya</taxon>
        <taxon>Ascomycota</taxon>
        <taxon>Pezizomycotina</taxon>
        <taxon>Sordariomycetes</taxon>
        <taxon>Hypocreomycetidae</taxon>
        <taxon>Glomerellales</taxon>
        <taxon>Glomerellaceae</taxon>
        <taxon>Colletotrichum</taxon>
        <taxon>Colletotrichum graminicola species complex</taxon>
    </lineage>
</organism>
<dbReference type="AlphaFoldDB" id="A0AAD9HKD4"/>
<name>A0AAD9HKD4_9PEZI</name>
<evidence type="ECO:0000313" key="2">
    <source>
        <dbReference type="Proteomes" id="UP001232148"/>
    </source>
</evidence>
<accession>A0AAD9HKD4</accession>
<keyword evidence="2" id="KW-1185">Reference proteome</keyword>
<evidence type="ECO:0000313" key="1">
    <source>
        <dbReference type="EMBL" id="KAK2030565.1"/>
    </source>
</evidence>
<sequence length="81" mass="8893">MADGTINNAITQKTCDNWRRDVNAQPSDTIYHTWTDKDNTLWCGSGSIGRQEAAPSNCQMRVMCHRAGATGADSWCSDKVA</sequence>